<evidence type="ECO:0000313" key="4">
    <source>
        <dbReference type="EMBL" id="QLG89556.1"/>
    </source>
</evidence>
<proteinExistence type="predicted"/>
<dbReference type="Proteomes" id="UP000509597">
    <property type="component" value="Chromosome"/>
</dbReference>
<accession>A0A7H9BMD1</accession>
<dbReference type="SUPFAM" id="SSF53850">
    <property type="entry name" value="Periplasmic binding protein-like II"/>
    <property type="match status" value="1"/>
</dbReference>
<evidence type="ECO:0000259" key="3">
    <source>
        <dbReference type="SMART" id="SM00062"/>
    </source>
</evidence>
<dbReference type="SMART" id="SM00062">
    <property type="entry name" value="PBPb"/>
    <property type="match status" value="1"/>
</dbReference>
<evidence type="ECO:0000256" key="1">
    <source>
        <dbReference type="ARBA" id="ARBA00022729"/>
    </source>
</evidence>
<dbReference type="AlphaFoldDB" id="A0A7H9BMD1"/>
<feature type="domain" description="Solute-binding protein family 3/N-terminal" evidence="3">
    <location>
        <begin position="19"/>
        <end position="239"/>
    </location>
</feature>
<feature type="signal peptide" evidence="2">
    <location>
        <begin position="1"/>
        <end position="16"/>
    </location>
</feature>
<dbReference type="Pfam" id="PF00497">
    <property type="entry name" value="SBP_bac_3"/>
    <property type="match status" value="1"/>
</dbReference>
<dbReference type="Gene3D" id="3.40.190.10">
    <property type="entry name" value="Periplasmic binding protein-like II"/>
    <property type="match status" value="2"/>
</dbReference>
<name>A0A7H9BMD1_9NEIS</name>
<feature type="chain" id="PRO_5028999838" evidence="2">
    <location>
        <begin position="17"/>
        <end position="240"/>
    </location>
</feature>
<reference evidence="4 5" key="1">
    <citation type="submission" date="2020-07" db="EMBL/GenBank/DDBJ databases">
        <title>Complete genome sequence of Chitinibacter sp. 2T18.</title>
        <authorList>
            <person name="Bae J.-W."/>
            <person name="Choi J.-W."/>
        </authorList>
    </citation>
    <scope>NUCLEOTIDE SEQUENCE [LARGE SCALE GENOMIC DNA]</scope>
    <source>
        <strain evidence="4 5">2T18</strain>
    </source>
</reference>
<dbReference type="InterPro" id="IPR001638">
    <property type="entry name" value="Solute-binding_3/MltF_N"/>
</dbReference>
<organism evidence="4 5">
    <name type="scientific">Chitinibacter bivalviorum</name>
    <dbReference type="NCBI Taxonomy" id="2739434"/>
    <lineage>
        <taxon>Bacteria</taxon>
        <taxon>Pseudomonadati</taxon>
        <taxon>Pseudomonadota</taxon>
        <taxon>Betaproteobacteria</taxon>
        <taxon>Neisseriales</taxon>
        <taxon>Chitinibacteraceae</taxon>
        <taxon>Chitinibacter</taxon>
    </lineage>
</organism>
<keyword evidence="5" id="KW-1185">Reference proteome</keyword>
<sequence length="240" mass="27204">MIRFLLALLLAMPCWAQKVVTIGTGYVLPPYVIPETASGYELDIVRAAFQARGIDVKFSFLPPARALYSAKIKALDAVTTVNENSGATGYWSESHISYQNYAITLKSRQFNIQHVEDLAGHTVSAFQNARISLGPQYALAINLATYQEYPDQLTQNKLLYSQRTDVVIADRLIFEYLNPQIADKFDTKQPLSFHAIFPPTEYKVLFNDAKLRDQFNQGLAQIKANGTYRRIKERYLPNDK</sequence>
<keyword evidence="1 2" id="KW-0732">Signal</keyword>
<gene>
    <name evidence="4" type="ORF">HQ393_15595</name>
</gene>
<dbReference type="KEGG" id="chiz:HQ393_15595"/>
<dbReference type="PANTHER" id="PTHR35936">
    <property type="entry name" value="MEMBRANE-BOUND LYTIC MUREIN TRANSGLYCOSYLASE F"/>
    <property type="match status" value="1"/>
</dbReference>
<dbReference type="RefSeq" id="WP_179356372.1">
    <property type="nucleotide sequence ID" value="NZ_CP058627.1"/>
</dbReference>
<dbReference type="PANTHER" id="PTHR35936:SF19">
    <property type="entry name" value="AMINO-ACID-BINDING PROTEIN YXEM-RELATED"/>
    <property type="match status" value="1"/>
</dbReference>
<evidence type="ECO:0000313" key="5">
    <source>
        <dbReference type="Proteomes" id="UP000509597"/>
    </source>
</evidence>
<evidence type="ECO:0000256" key="2">
    <source>
        <dbReference type="SAM" id="SignalP"/>
    </source>
</evidence>
<protein>
    <submittedName>
        <fullName evidence="4">Transporter substrate-binding domain-containing protein</fullName>
    </submittedName>
</protein>
<dbReference type="EMBL" id="CP058627">
    <property type="protein sequence ID" value="QLG89556.1"/>
    <property type="molecule type" value="Genomic_DNA"/>
</dbReference>